<feature type="compositionally biased region" description="Basic and acidic residues" evidence="1">
    <location>
        <begin position="71"/>
        <end position="83"/>
    </location>
</feature>
<feature type="compositionally biased region" description="Acidic residues" evidence="1">
    <location>
        <begin position="30"/>
        <end position="43"/>
    </location>
</feature>
<keyword evidence="3" id="KW-1185">Reference proteome</keyword>
<gene>
    <name evidence="2" type="ORF">KI387_018409</name>
</gene>
<feature type="compositionally biased region" description="Basic and acidic residues" evidence="1">
    <location>
        <begin position="44"/>
        <end position="55"/>
    </location>
</feature>
<dbReference type="AlphaFoldDB" id="A0AA38GL14"/>
<comment type="caution">
    <text evidence="2">The sequence shown here is derived from an EMBL/GenBank/DDBJ whole genome shotgun (WGS) entry which is preliminary data.</text>
</comment>
<feature type="region of interest" description="Disordered" evidence="1">
    <location>
        <begin position="1"/>
        <end position="89"/>
    </location>
</feature>
<name>A0AA38GL14_TAXCH</name>
<proteinExistence type="predicted"/>
<protein>
    <submittedName>
        <fullName evidence="2">Uncharacterized protein</fullName>
    </submittedName>
</protein>
<feature type="non-terminal residue" evidence="2">
    <location>
        <position position="131"/>
    </location>
</feature>
<evidence type="ECO:0000313" key="3">
    <source>
        <dbReference type="Proteomes" id="UP000824469"/>
    </source>
</evidence>
<dbReference type="Proteomes" id="UP000824469">
    <property type="component" value="Unassembled WGS sequence"/>
</dbReference>
<reference evidence="2 3" key="1">
    <citation type="journal article" date="2021" name="Nat. Plants">
        <title>The Taxus genome provides insights into paclitaxel biosynthesis.</title>
        <authorList>
            <person name="Xiong X."/>
            <person name="Gou J."/>
            <person name="Liao Q."/>
            <person name="Li Y."/>
            <person name="Zhou Q."/>
            <person name="Bi G."/>
            <person name="Li C."/>
            <person name="Du R."/>
            <person name="Wang X."/>
            <person name="Sun T."/>
            <person name="Guo L."/>
            <person name="Liang H."/>
            <person name="Lu P."/>
            <person name="Wu Y."/>
            <person name="Zhang Z."/>
            <person name="Ro D.K."/>
            <person name="Shang Y."/>
            <person name="Huang S."/>
            <person name="Yan J."/>
        </authorList>
    </citation>
    <scope>NUCLEOTIDE SEQUENCE [LARGE SCALE GENOMIC DNA]</scope>
    <source>
        <strain evidence="2">Ta-2019</strain>
    </source>
</reference>
<evidence type="ECO:0000256" key="1">
    <source>
        <dbReference type="SAM" id="MobiDB-lite"/>
    </source>
</evidence>
<feature type="compositionally biased region" description="Basic and acidic residues" evidence="1">
    <location>
        <begin position="18"/>
        <end position="29"/>
    </location>
</feature>
<dbReference type="EMBL" id="JAHRHJ020000003">
    <property type="protein sequence ID" value="KAH9323770.1"/>
    <property type="molecule type" value="Genomic_DNA"/>
</dbReference>
<sequence length="131" mass="15288">MNEESRDSTKRKRGTLVHPEDMEDPRYEDMNDEEEGANEEEESEHEKPHVHDTTQDVKWPTPNLGAQSQVKKQEEFTEKDIKPKIATTQPEPCDTQLIIVKEDISSSDRQDVLSEFYLHHHSSWTCILVNK</sequence>
<organism evidence="2 3">
    <name type="scientific">Taxus chinensis</name>
    <name type="common">Chinese yew</name>
    <name type="synonym">Taxus wallichiana var. chinensis</name>
    <dbReference type="NCBI Taxonomy" id="29808"/>
    <lineage>
        <taxon>Eukaryota</taxon>
        <taxon>Viridiplantae</taxon>
        <taxon>Streptophyta</taxon>
        <taxon>Embryophyta</taxon>
        <taxon>Tracheophyta</taxon>
        <taxon>Spermatophyta</taxon>
        <taxon>Pinopsida</taxon>
        <taxon>Pinidae</taxon>
        <taxon>Conifers II</taxon>
        <taxon>Cupressales</taxon>
        <taxon>Taxaceae</taxon>
        <taxon>Taxus</taxon>
    </lineage>
</organism>
<evidence type="ECO:0000313" key="2">
    <source>
        <dbReference type="EMBL" id="KAH9323770.1"/>
    </source>
</evidence>
<accession>A0AA38GL14</accession>